<feature type="compositionally biased region" description="Polar residues" evidence="1">
    <location>
        <begin position="46"/>
        <end position="63"/>
    </location>
</feature>
<accession>A0A0V1FDD4</accession>
<name>A0A0V1FDD4_TRIPS</name>
<protein>
    <submittedName>
        <fullName evidence="2">Uncharacterized protein</fullName>
    </submittedName>
</protein>
<dbReference type="Proteomes" id="UP000054995">
    <property type="component" value="Unassembled WGS sequence"/>
</dbReference>
<evidence type="ECO:0000313" key="2">
    <source>
        <dbReference type="EMBL" id="KRY84074.1"/>
    </source>
</evidence>
<feature type="region of interest" description="Disordered" evidence="1">
    <location>
        <begin position="1"/>
        <end position="63"/>
    </location>
</feature>
<feature type="compositionally biased region" description="Polar residues" evidence="1">
    <location>
        <begin position="1"/>
        <end position="10"/>
    </location>
</feature>
<organism evidence="2 3">
    <name type="scientific">Trichinella pseudospiralis</name>
    <name type="common">Parasitic roundworm</name>
    <dbReference type="NCBI Taxonomy" id="6337"/>
    <lineage>
        <taxon>Eukaryota</taxon>
        <taxon>Metazoa</taxon>
        <taxon>Ecdysozoa</taxon>
        <taxon>Nematoda</taxon>
        <taxon>Enoplea</taxon>
        <taxon>Dorylaimia</taxon>
        <taxon>Trichinellida</taxon>
        <taxon>Trichinellidae</taxon>
        <taxon>Trichinella</taxon>
    </lineage>
</organism>
<evidence type="ECO:0000313" key="3">
    <source>
        <dbReference type="Proteomes" id="UP000054995"/>
    </source>
</evidence>
<comment type="caution">
    <text evidence="2">The sequence shown here is derived from an EMBL/GenBank/DDBJ whole genome shotgun (WGS) entry which is preliminary data.</text>
</comment>
<gene>
    <name evidence="2" type="ORF">T4D_15434</name>
</gene>
<reference evidence="2 3" key="1">
    <citation type="submission" date="2015-01" db="EMBL/GenBank/DDBJ databases">
        <title>Evolution of Trichinella species and genotypes.</title>
        <authorList>
            <person name="Korhonen P.K."/>
            <person name="Edoardo P."/>
            <person name="Giuseppe L.R."/>
            <person name="Gasser R.B."/>
        </authorList>
    </citation>
    <scope>NUCLEOTIDE SEQUENCE [LARGE SCALE GENOMIC DNA]</scope>
    <source>
        <strain evidence="2">ISS470</strain>
    </source>
</reference>
<dbReference type="EMBL" id="JYDT01000123">
    <property type="protein sequence ID" value="KRY84074.1"/>
    <property type="molecule type" value="Genomic_DNA"/>
</dbReference>
<proteinExistence type="predicted"/>
<keyword evidence="3" id="KW-1185">Reference proteome</keyword>
<evidence type="ECO:0000256" key="1">
    <source>
        <dbReference type="SAM" id="MobiDB-lite"/>
    </source>
</evidence>
<dbReference type="AlphaFoldDB" id="A0A0V1FDD4"/>
<sequence length="63" mass="7093">MPASAKSSVTRLKRSCGEAKKRKQMDKQIYGEQDREKGPLAGNNPRLESNKQYSNYGCNGRQC</sequence>